<dbReference type="PANTHER" id="PTHR12847">
    <property type="entry name" value="ATP-BINDING CASSETTE ABC TRANSPORTER-RELATED"/>
    <property type="match status" value="1"/>
</dbReference>
<gene>
    <name evidence="3" type="ORF">FA14DRAFT_170400</name>
</gene>
<keyword evidence="4" id="KW-1185">Reference proteome</keyword>
<dbReference type="Proteomes" id="UP000245771">
    <property type="component" value="Unassembled WGS sequence"/>
</dbReference>
<dbReference type="AlphaFoldDB" id="A0A316VK29"/>
<dbReference type="OrthoDB" id="10265489at2759"/>
<dbReference type="InterPro" id="IPR012466">
    <property type="entry name" value="NECAP_PHear"/>
</dbReference>
<evidence type="ECO:0000256" key="1">
    <source>
        <dbReference type="SAM" id="MobiDB-lite"/>
    </source>
</evidence>
<dbReference type="GeneID" id="37022058"/>
<dbReference type="STRING" id="1280837.A0A316VK29"/>
<dbReference type="CDD" id="cd13228">
    <property type="entry name" value="PHear_NECAP"/>
    <property type="match status" value="1"/>
</dbReference>
<dbReference type="EMBL" id="KZ819602">
    <property type="protein sequence ID" value="PWN37584.1"/>
    <property type="molecule type" value="Genomic_DNA"/>
</dbReference>
<dbReference type="PANTHER" id="PTHR12847:SF9">
    <property type="entry name" value="NECAP-LIKE PROTEIN CG9132"/>
    <property type="match status" value="1"/>
</dbReference>
<dbReference type="FunFam" id="2.30.29.30:FF:000403">
    <property type="entry name" value="Unplaced genomic scaffold supercont1.125, whole genome shotgun sequence"/>
    <property type="match status" value="1"/>
</dbReference>
<feature type="compositionally biased region" description="Polar residues" evidence="1">
    <location>
        <begin position="151"/>
        <end position="167"/>
    </location>
</feature>
<evidence type="ECO:0000313" key="4">
    <source>
        <dbReference type="Proteomes" id="UP000245771"/>
    </source>
</evidence>
<feature type="region of interest" description="Disordered" evidence="1">
    <location>
        <begin position="142"/>
        <end position="228"/>
    </location>
</feature>
<protein>
    <submittedName>
        <fullName evidence="3">Adaptin ear-binding coat-associated protein 1 NECAP-1</fullName>
    </submittedName>
</protein>
<feature type="domain" description="NECAP PHear" evidence="2">
    <location>
        <begin position="8"/>
        <end position="191"/>
    </location>
</feature>
<dbReference type="SUPFAM" id="SSF50729">
    <property type="entry name" value="PH domain-like"/>
    <property type="match status" value="1"/>
</dbReference>
<evidence type="ECO:0000313" key="3">
    <source>
        <dbReference type="EMBL" id="PWN37584.1"/>
    </source>
</evidence>
<dbReference type="RefSeq" id="XP_025357886.1">
    <property type="nucleotide sequence ID" value="XM_025500277.1"/>
</dbReference>
<name>A0A316VK29_9BASI</name>
<dbReference type="Pfam" id="PF07933">
    <property type="entry name" value="DUF1681"/>
    <property type="match status" value="1"/>
</dbReference>
<dbReference type="Gene3D" id="2.30.29.30">
    <property type="entry name" value="Pleckstrin-homology domain (PH domain)/Phosphotyrosine-binding domain (PTB)"/>
    <property type="match status" value="1"/>
</dbReference>
<dbReference type="InParanoid" id="A0A316VK29"/>
<organism evidence="3 4">
    <name type="scientific">Meira miltonrushii</name>
    <dbReference type="NCBI Taxonomy" id="1280837"/>
    <lineage>
        <taxon>Eukaryota</taxon>
        <taxon>Fungi</taxon>
        <taxon>Dikarya</taxon>
        <taxon>Basidiomycota</taxon>
        <taxon>Ustilaginomycotina</taxon>
        <taxon>Exobasidiomycetes</taxon>
        <taxon>Exobasidiales</taxon>
        <taxon>Brachybasidiaceae</taxon>
        <taxon>Meira</taxon>
    </lineage>
</organism>
<evidence type="ECO:0000259" key="2">
    <source>
        <dbReference type="Pfam" id="PF07933"/>
    </source>
</evidence>
<dbReference type="GO" id="GO:0030125">
    <property type="term" value="C:clathrin vesicle coat"/>
    <property type="evidence" value="ECO:0007669"/>
    <property type="project" value="TreeGrafter"/>
</dbReference>
<sequence>MDFESEEYETVLYVARECYVYKIPPRSSTAGYRAAEWGDMEAFLWKGRLRIIEHGQKCSIRLEDGNSGELFALCPYDISGQSVESVLDSSRYFVLRVESEDAQASSDTTKKKRAFIGMGFQDRSESFDFNVALQDWTKRAKAAKEAKDKPQSSSSAEGDLVGTTNEPSPHIPAGPKQDYSLKEGQTFSIQIPGSHAGRKIRDQTNSGSSGLSGFGGGSLLPPPPSKRN</sequence>
<dbReference type="GO" id="GO:0006897">
    <property type="term" value="P:endocytosis"/>
    <property type="evidence" value="ECO:0007669"/>
    <property type="project" value="InterPro"/>
</dbReference>
<accession>A0A316VK29</accession>
<proteinExistence type="predicted"/>
<dbReference type="InterPro" id="IPR011993">
    <property type="entry name" value="PH-like_dom_sf"/>
</dbReference>
<reference evidence="3 4" key="1">
    <citation type="journal article" date="2018" name="Mol. Biol. Evol.">
        <title>Broad Genomic Sampling Reveals a Smut Pathogenic Ancestry of the Fungal Clade Ustilaginomycotina.</title>
        <authorList>
            <person name="Kijpornyongpan T."/>
            <person name="Mondo S.J."/>
            <person name="Barry K."/>
            <person name="Sandor L."/>
            <person name="Lee J."/>
            <person name="Lipzen A."/>
            <person name="Pangilinan J."/>
            <person name="LaButti K."/>
            <person name="Hainaut M."/>
            <person name="Henrissat B."/>
            <person name="Grigoriev I.V."/>
            <person name="Spatafora J.W."/>
            <person name="Aime M.C."/>
        </authorList>
    </citation>
    <scope>NUCLEOTIDE SEQUENCE [LARGE SCALE GENOMIC DNA]</scope>
    <source>
        <strain evidence="3 4">MCA 3882</strain>
    </source>
</reference>